<feature type="non-terminal residue" evidence="1">
    <location>
        <position position="814"/>
    </location>
</feature>
<dbReference type="EMBL" id="CAJVPM010000410">
    <property type="protein sequence ID" value="CAG8443767.1"/>
    <property type="molecule type" value="Genomic_DNA"/>
</dbReference>
<name>A0ACA9JZF0_9GLOM</name>
<evidence type="ECO:0000313" key="1">
    <source>
        <dbReference type="EMBL" id="CAG8443767.1"/>
    </source>
</evidence>
<accession>A0ACA9JZF0</accession>
<dbReference type="Proteomes" id="UP000789860">
    <property type="component" value="Unassembled WGS sequence"/>
</dbReference>
<proteinExistence type="predicted"/>
<comment type="caution">
    <text evidence="1">The sequence shown here is derived from an EMBL/GenBank/DDBJ whole genome shotgun (WGS) entry which is preliminary data.</text>
</comment>
<keyword evidence="2" id="KW-1185">Reference proteome</keyword>
<organism evidence="1 2">
    <name type="scientific">Scutellospora calospora</name>
    <dbReference type="NCBI Taxonomy" id="85575"/>
    <lineage>
        <taxon>Eukaryota</taxon>
        <taxon>Fungi</taxon>
        <taxon>Fungi incertae sedis</taxon>
        <taxon>Mucoromycota</taxon>
        <taxon>Glomeromycotina</taxon>
        <taxon>Glomeromycetes</taxon>
        <taxon>Diversisporales</taxon>
        <taxon>Gigasporaceae</taxon>
        <taxon>Scutellospora</taxon>
    </lineage>
</organism>
<protein>
    <submittedName>
        <fullName evidence="1">1273_t:CDS:1</fullName>
    </submittedName>
</protein>
<sequence>MNSKNDWIKFFNDNNIEKKDYDKWKFSGLSIPECKIAIDNGWTDHKILNNHIKYRNFRKINVLEIKRSELDVLLDLLEDILDKNKNTFKSLPANYKEININNLDNKILPRGAKKNDLLKAINDKRNTFRYKIDEPNNEFDNDGLDPNEYQKIIKSINETKEIVFNKWKNKVTTEFLNKFLDGFLKRKGDENLVEKDLSGWLNGNEILPGTDQLLGYTLKDELIKIIKVAEIINGKFTGDINQEILKNGISGADVLKEEEKLSKILAGAYLLPYVFNLIGFDPDKLINENYDPIITDPKDPNNSIYNIANFAKTKKETKTKKIKIKDPKTSKIKEVTKTTETTIVDVDGPGVLPVLTGGGKTTKLARCLLTCIFPGKHIILITPNNKLAADAENHHTTWLQYTGGVPYKCVIHGKEGKLPYGVKKDTLASWIDGNNNDEKKSINKDGESTLSILQLHHLTRYIACGKTKISEITISNSKEKKDVEFTIDDNIKKMKEKIKEKLIDKDNTIILFDEAHFPVTSYQVIQPLLIRMGYKLLVMSATFPKKKFSISTSKPREVYSITEFKDQTDWANEKTQIFFKTTTDEYKLKPSGEEDLSAITLKSGLDPKKFKMLEDSDILFVIFDATNSSAVTGIIEGMPPGSLFIANVNHEMGFSPDIDNVILTGETQLKKLGTDAQRWIYDTPDINFLSVASMVQQIGRVGRLKPGKAYLTTQQLEELTPSQDIVYHIINAIIAPAKELPMKYLNDKGYKFTGGQGDDDYQNLLWSSIAFTTKQNRPVEAVMVGMVGKPKGSKSSRKICPTFDNDPKPDLVDK</sequence>
<gene>
    <name evidence="1" type="ORF">SCALOS_LOCUS798</name>
</gene>
<evidence type="ECO:0000313" key="2">
    <source>
        <dbReference type="Proteomes" id="UP000789860"/>
    </source>
</evidence>
<reference evidence="1" key="1">
    <citation type="submission" date="2021-06" db="EMBL/GenBank/DDBJ databases">
        <authorList>
            <person name="Kallberg Y."/>
            <person name="Tangrot J."/>
            <person name="Rosling A."/>
        </authorList>
    </citation>
    <scope>NUCLEOTIDE SEQUENCE</scope>
    <source>
        <strain evidence="1">AU212A</strain>
    </source>
</reference>